<dbReference type="AlphaFoldDB" id="A0A3G1A959"/>
<dbReference type="InterPro" id="IPR004143">
    <property type="entry name" value="BPL_LPL_catalytic"/>
</dbReference>
<dbReference type="GO" id="GO:0004077">
    <property type="term" value="F:biotin--[biotin carboxyl-carrier protein] ligase activity"/>
    <property type="evidence" value="ECO:0007669"/>
    <property type="project" value="UniProtKB-EC"/>
</dbReference>
<dbReference type="STRING" id="697581.TCARB_1089"/>
<dbReference type="Pfam" id="PF02237">
    <property type="entry name" value="BPL_C"/>
    <property type="match status" value="1"/>
</dbReference>
<dbReference type="PANTHER" id="PTHR12835">
    <property type="entry name" value="BIOTIN PROTEIN LIGASE"/>
    <property type="match status" value="1"/>
</dbReference>
<keyword evidence="1 5" id="KW-0436">Ligase</keyword>
<gene>
    <name evidence="5" type="ORF">TCARB_1089</name>
</gene>
<dbReference type="GO" id="GO:0005524">
    <property type="term" value="F:ATP binding"/>
    <property type="evidence" value="ECO:0007669"/>
    <property type="project" value="UniProtKB-KW"/>
</dbReference>
<keyword evidence="3" id="KW-0067">ATP-binding</keyword>
<dbReference type="RefSeq" id="WP_020961714.1">
    <property type="nucleotide sequence ID" value="NZ_CP007493.1"/>
</dbReference>
<feature type="domain" description="BPL/LPL catalytic" evidence="4">
    <location>
        <begin position="21"/>
        <end position="212"/>
    </location>
</feature>
<sequence length="265" mass="28610">MNKSREDLASEDNLSEVTKIVSNLGTRIRYQVYYLEKCGSTQDVARELAEKGAPEGVVVVAEEQENGRGRLGRRWFSGRGGLWFTVVLRPKPDALGLLSLGVGVAVGRVLRGLGLSVGLKWPNDVLVDGRKAGGILVEGFTVPGDGIVALVGVGLNVNNELPPGLAEVSVALREVVGARLSRLQLFLKLLREIDNVYLQLIEGRGEVILEEWRRLSVTLGKTVKIITADGEYIGVAVDVGPLGELYIDIGDGIRAFYAGDVVHVR</sequence>
<dbReference type="SUPFAM" id="SSF55681">
    <property type="entry name" value="Class II aaRS and biotin synthetases"/>
    <property type="match status" value="1"/>
</dbReference>
<dbReference type="InterPro" id="IPR004408">
    <property type="entry name" value="Biotin_CoA_COase_ligase"/>
</dbReference>
<proteinExistence type="predicted"/>
<name>A0A3G1A959_9CREN</name>
<dbReference type="InterPro" id="IPR008988">
    <property type="entry name" value="Transcriptional_repressor_C"/>
</dbReference>
<dbReference type="CDD" id="cd16442">
    <property type="entry name" value="BPL"/>
    <property type="match status" value="1"/>
</dbReference>
<dbReference type="SUPFAM" id="SSF50037">
    <property type="entry name" value="C-terminal domain of transcriptional repressors"/>
    <property type="match status" value="1"/>
</dbReference>
<evidence type="ECO:0000256" key="1">
    <source>
        <dbReference type="ARBA" id="ARBA00022598"/>
    </source>
</evidence>
<evidence type="ECO:0000256" key="3">
    <source>
        <dbReference type="ARBA" id="ARBA00022840"/>
    </source>
</evidence>
<evidence type="ECO:0000313" key="6">
    <source>
        <dbReference type="Proteomes" id="UP000266720"/>
    </source>
</evidence>
<dbReference type="PROSITE" id="PS51733">
    <property type="entry name" value="BPL_LPL_CATALYTIC"/>
    <property type="match status" value="1"/>
</dbReference>
<dbReference type="Proteomes" id="UP000266720">
    <property type="component" value="Chromosome"/>
</dbReference>
<evidence type="ECO:0000313" key="5">
    <source>
        <dbReference type="EMBL" id="AJB42137.1"/>
    </source>
</evidence>
<evidence type="ECO:0000256" key="2">
    <source>
        <dbReference type="ARBA" id="ARBA00022741"/>
    </source>
</evidence>
<dbReference type="InterPro" id="IPR045864">
    <property type="entry name" value="aa-tRNA-synth_II/BPL/LPL"/>
</dbReference>
<dbReference type="Gene3D" id="3.30.930.10">
    <property type="entry name" value="Bira Bifunctional Protein, Domain 2"/>
    <property type="match status" value="1"/>
</dbReference>
<dbReference type="NCBIfam" id="TIGR00121">
    <property type="entry name" value="birA_ligase"/>
    <property type="match status" value="1"/>
</dbReference>
<dbReference type="EMBL" id="CP007493">
    <property type="protein sequence ID" value="AJB42137.1"/>
    <property type="molecule type" value="Genomic_DNA"/>
</dbReference>
<reference evidence="6" key="1">
    <citation type="book" date="2010" name="EXTREMOPHILES" publisher="0:0-0">
        <title>Complete genome sequences of ten hyperthermophilic archaea reveal their metabolic capabilities and possible ecological roles.</title>
        <editorList>
            <person name="?"/>
        </editorList>
        <authorList>
            <person name="Ravin N.V."/>
            <person name="Mardanov A.V."/>
            <person name="Bonch-Osmolovskaya E.A."/>
            <person name="Skryabin K.G."/>
        </authorList>
    </citation>
    <scope>NUCLEOTIDE SEQUENCE [LARGE SCALE GENOMIC DNA]</scope>
    <source>
        <strain evidence="6">1505</strain>
    </source>
</reference>
<organism evidence="5 6">
    <name type="scientific">Thermofilum adornatum 1505</name>
    <dbReference type="NCBI Taxonomy" id="697581"/>
    <lineage>
        <taxon>Archaea</taxon>
        <taxon>Thermoproteota</taxon>
        <taxon>Thermoprotei</taxon>
        <taxon>Thermofilales</taxon>
        <taxon>Thermofilaceae</taxon>
        <taxon>Thermofilum</taxon>
    </lineage>
</organism>
<protein>
    <submittedName>
        <fullName evidence="5">Biotin operon repressor / Biotin-protein ligase</fullName>
        <ecNumber evidence="5">6.3.4.15</ecNumber>
    </submittedName>
</protein>
<dbReference type="GO" id="GO:0005737">
    <property type="term" value="C:cytoplasm"/>
    <property type="evidence" value="ECO:0007669"/>
    <property type="project" value="TreeGrafter"/>
</dbReference>
<accession>A0A3G1A959</accession>
<evidence type="ECO:0000259" key="4">
    <source>
        <dbReference type="PROSITE" id="PS51733"/>
    </source>
</evidence>
<dbReference type="GeneID" id="16572666"/>
<dbReference type="Pfam" id="PF03099">
    <property type="entry name" value="BPL_LplA_LipB"/>
    <property type="match status" value="1"/>
</dbReference>
<dbReference type="KEGG" id="tcb:TCARB_1089"/>
<dbReference type="Gene3D" id="2.30.30.100">
    <property type="match status" value="1"/>
</dbReference>
<dbReference type="GeneID" id="25406504"/>
<dbReference type="InterPro" id="IPR003142">
    <property type="entry name" value="BPL_C"/>
</dbReference>
<dbReference type="EC" id="6.3.4.15" evidence="5"/>
<dbReference type="PANTHER" id="PTHR12835:SF5">
    <property type="entry name" value="BIOTIN--PROTEIN LIGASE"/>
    <property type="match status" value="1"/>
</dbReference>
<keyword evidence="2" id="KW-0547">Nucleotide-binding</keyword>